<feature type="compositionally biased region" description="Low complexity" evidence="1">
    <location>
        <begin position="27"/>
        <end position="48"/>
    </location>
</feature>
<evidence type="ECO:0000313" key="5">
    <source>
        <dbReference type="Proteomes" id="UP000475385"/>
    </source>
</evidence>
<protein>
    <submittedName>
        <fullName evidence="4">PRC-barrel domain containing protein</fullName>
    </submittedName>
</protein>
<dbReference type="Proteomes" id="UP000475385">
    <property type="component" value="Unassembled WGS sequence"/>
</dbReference>
<evidence type="ECO:0000256" key="1">
    <source>
        <dbReference type="SAM" id="MobiDB-lite"/>
    </source>
</evidence>
<keyword evidence="2" id="KW-0732">Signal</keyword>
<dbReference type="EMBL" id="JAAIKB010000005">
    <property type="protein sequence ID" value="NGM21336.1"/>
    <property type="molecule type" value="Genomic_DNA"/>
</dbReference>
<feature type="chain" id="PRO_5027123356" evidence="2">
    <location>
        <begin position="24"/>
        <end position="209"/>
    </location>
</feature>
<dbReference type="InterPro" id="IPR027275">
    <property type="entry name" value="PRC-brl_dom"/>
</dbReference>
<dbReference type="PANTHER" id="PTHR36505:SF1">
    <property type="entry name" value="BLR1072 PROTEIN"/>
    <property type="match status" value="1"/>
</dbReference>
<feature type="signal peptide" evidence="2">
    <location>
        <begin position="1"/>
        <end position="23"/>
    </location>
</feature>
<sequence>MLTSKTILTMTTAAALCAAPVLAFGQPNSPGTNQQPQTTQTSPSDGTPGNPPSTATQRALDAVTGNRTDADGTGNNPPGTAAGRAIDRATGNAPAAGASATGATTPGMAVDSLRLRDGRRASQVIGSTVYNENNESIGEVDDLIVPSAGGQPVAVISVGGFLGIGARLVAVPYERLTHNAERNRWMLQGATKEGLQALPAFNYDNNRRG</sequence>
<feature type="domain" description="PRC-barrel" evidence="3">
    <location>
        <begin position="118"/>
        <end position="176"/>
    </location>
</feature>
<dbReference type="AlphaFoldDB" id="A0A6M1LLX7"/>
<dbReference type="Pfam" id="PF05239">
    <property type="entry name" value="PRC"/>
    <property type="match status" value="1"/>
</dbReference>
<keyword evidence="5" id="KW-1185">Reference proteome</keyword>
<feature type="region of interest" description="Disordered" evidence="1">
    <location>
        <begin position="27"/>
        <end position="85"/>
    </location>
</feature>
<dbReference type="Gene3D" id="2.30.30.240">
    <property type="entry name" value="PRC-barrel domain"/>
    <property type="match status" value="1"/>
</dbReference>
<gene>
    <name evidence="4" type="ORF">G3576_15035</name>
</gene>
<comment type="caution">
    <text evidence="4">The sequence shown here is derived from an EMBL/GenBank/DDBJ whole genome shotgun (WGS) entry which is preliminary data.</text>
</comment>
<dbReference type="PANTHER" id="PTHR36505">
    <property type="entry name" value="BLR1072 PROTEIN"/>
    <property type="match status" value="1"/>
</dbReference>
<accession>A0A6M1LLX7</accession>
<evidence type="ECO:0000259" key="3">
    <source>
        <dbReference type="Pfam" id="PF05239"/>
    </source>
</evidence>
<evidence type="ECO:0000313" key="4">
    <source>
        <dbReference type="EMBL" id="NGM21336.1"/>
    </source>
</evidence>
<organism evidence="4 5">
    <name type="scientific">Falsiroseomonas algicola</name>
    <dbReference type="NCBI Taxonomy" id="2716930"/>
    <lineage>
        <taxon>Bacteria</taxon>
        <taxon>Pseudomonadati</taxon>
        <taxon>Pseudomonadota</taxon>
        <taxon>Alphaproteobacteria</taxon>
        <taxon>Acetobacterales</taxon>
        <taxon>Roseomonadaceae</taxon>
        <taxon>Falsiroseomonas</taxon>
    </lineage>
</organism>
<reference evidence="4 5" key="1">
    <citation type="submission" date="2020-03" db="EMBL/GenBank/DDBJ databases">
        <title>Roseomonas stagni sp. nov., isolated from pond water in Japan.</title>
        <authorList>
            <person name="Furuhata K."/>
            <person name="Miyamoto H."/>
            <person name="Goto K."/>
        </authorList>
    </citation>
    <scope>NUCLEOTIDE SEQUENCE [LARGE SCALE GENOMIC DNA]</scope>
    <source>
        <strain evidence="4 5">PeD5</strain>
    </source>
</reference>
<proteinExistence type="predicted"/>
<dbReference type="InterPro" id="IPR011033">
    <property type="entry name" value="PRC_barrel-like_sf"/>
</dbReference>
<dbReference type="SUPFAM" id="SSF50346">
    <property type="entry name" value="PRC-barrel domain"/>
    <property type="match status" value="1"/>
</dbReference>
<dbReference type="RefSeq" id="WP_164695229.1">
    <property type="nucleotide sequence ID" value="NZ_JAAIKB010000005.1"/>
</dbReference>
<name>A0A6M1LLX7_9PROT</name>
<evidence type="ECO:0000256" key="2">
    <source>
        <dbReference type="SAM" id="SignalP"/>
    </source>
</evidence>